<sequence>MNTPFPKVIFLLCVGLFGLTSRPGIASAQDQASVQAHLQRELQALEAEGPELARLRSIARLYESLGEFSNASSFAEQVCSHEGSDAEDIANLARIYVKDAKGETALDLLKNAGQRFPDSATLLYAQGMVYLAMDKAPAATYSLQRAAKLDPDDPRINYKLAELFFRRGNLERAETLLEPIVESEAAFDDAVLLYGQVLFASERERQGLRVIERYLKKHSESDKARGALVALLLKQAMTEAEAGRISRAVGLLEDADEVVPAEPKILMGLALLENEQGNATASIAYCKEIIDTSPRDLEAYAFLGRLQRVEGLAEEAEETFKAGLALAEELGETQHVANFNRLLNPFE</sequence>
<keyword evidence="6" id="KW-1185">Reference proteome</keyword>
<dbReference type="InterPro" id="IPR019734">
    <property type="entry name" value="TPR_rpt"/>
</dbReference>
<dbReference type="SUPFAM" id="SSF48452">
    <property type="entry name" value="TPR-like"/>
    <property type="match status" value="1"/>
</dbReference>
<feature type="chain" id="PRO_5037278059" evidence="4">
    <location>
        <begin position="29"/>
        <end position="347"/>
    </location>
</feature>
<dbReference type="Pfam" id="PF13432">
    <property type="entry name" value="TPR_16"/>
    <property type="match status" value="1"/>
</dbReference>
<dbReference type="PROSITE" id="PS50005">
    <property type="entry name" value="TPR"/>
    <property type="match status" value="1"/>
</dbReference>
<organism evidence="5 6">
    <name type="scientific">Pelagicoccus enzymogenes</name>
    <dbReference type="NCBI Taxonomy" id="2773457"/>
    <lineage>
        <taxon>Bacteria</taxon>
        <taxon>Pseudomonadati</taxon>
        <taxon>Verrucomicrobiota</taxon>
        <taxon>Opitutia</taxon>
        <taxon>Puniceicoccales</taxon>
        <taxon>Pelagicoccaceae</taxon>
        <taxon>Pelagicoccus</taxon>
    </lineage>
</organism>
<dbReference type="Pfam" id="PF14559">
    <property type="entry name" value="TPR_19"/>
    <property type="match status" value="1"/>
</dbReference>
<keyword evidence="1" id="KW-0677">Repeat</keyword>
<keyword evidence="2 3" id="KW-0802">TPR repeat</keyword>
<reference evidence="5" key="1">
    <citation type="submission" date="2020-09" db="EMBL/GenBank/DDBJ databases">
        <title>Pelagicoccus enzymogenes sp. nov. with an EPS production, isolated from marine sediment.</title>
        <authorList>
            <person name="Feng X."/>
        </authorList>
    </citation>
    <scope>NUCLEOTIDE SEQUENCE</scope>
    <source>
        <strain evidence="5">NFK12</strain>
    </source>
</reference>
<dbReference type="RefSeq" id="WP_191616015.1">
    <property type="nucleotide sequence ID" value="NZ_JACYFG010000006.1"/>
</dbReference>
<dbReference type="Proteomes" id="UP000622317">
    <property type="component" value="Unassembled WGS sequence"/>
</dbReference>
<evidence type="ECO:0000256" key="3">
    <source>
        <dbReference type="PROSITE-ProRule" id="PRU00339"/>
    </source>
</evidence>
<accession>A0A927IGP3</accession>
<dbReference type="AlphaFoldDB" id="A0A927IGP3"/>
<feature type="repeat" description="TPR" evidence="3">
    <location>
        <begin position="120"/>
        <end position="153"/>
    </location>
</feature>
<dbReference type="EMBL" id="JACYFG010000006">
    <property type="protein sequence ID" value="MBD5778888.1"/>
    <property type="molecule type" value="Genomic_DNA"/>
</dbReference>
<dbReference type="InterPro" id="IPR051012">
    <property type="entry name" value="CellSynth/LPSAsmb/PSIAsmb"/>
</dbReference>
<feature type="signal peptide" evidence="4">
    <location>
        <begin position="1"/>
        <end position="28"/>
    </location>
</feature>
<keyword evidence="4" id="KW-0732">Signal</keyword>
<comment type="caution">
    <text evidence="5">The sequence shown here is derived from an EMBL/GenBank/DDBJ whole genome shotgun (WGS) entry which is preliminary data.</text>
</comment>
<dbReference type="PANTHER" id="PTHR45586:SF1">
    <property type="entry name" value="LIPOPOLYSACCHARIDE ASSEMBLY PROTEIN B"/>
    <property type="match status" value="1"/>
</dbReference>
<protein>
    <submittedName>
        <fullName evidence="5">Tetratricopeptide repeat protein</fullName>
    </submittedName>
</protein>
<evidence type="ECO:0000313" key="5">
    <source>
        <dbReference type="EMBL" id="MBD5778888.1"/>
    </source>
</evidence>
<dbReference type="InterPro" id="IPR011990">
    <property type="entry name" value="TPR-like_helical_dom_sf"/>
</dbReference>
<gene>
    <name evidence="5" type="ORF">IEN85_05245</name>
</gene>
<proteinExistence type="predicted"/>
<evidence type="ECO:0000256" key="1">
    <source>
        <dbReference type="ARBA" id="ARBA00022737"/>
    </source>
</evidence>
<evidence type="ECO:0000256" key="4">
    <source>
        <dbReference type="SAM" id="SignalP"/>
    </source>
</evidence>
<dbReference type="Gene3D" id="1.25.40.10">
    <property type="entry name" value="Tetratricopeptide repeat domain"/>
    <property type="match status" value="2"/>
</dbReference>
<dbReference type="PANTHER" id="PTHR45586">
    <property type="entry name" value="TPR REPEAT-CONTAINING PROTEIN PA4667"/>
    <property type="match status" value="1"/>
</dbReference>
<dbReference type="SMART" id="SM00028">
    <property type="entry name" value="TPR"/>
    <property type="match status" value="6"/>
</dbReference>
<evidence type="ECO:0000256" key="2">
    <source>
        <dbReference type="ARBA" id="ARBA00022803"/>
    </source>
</evidence>
<name>A0A927IGP3_9BACT</name>
<evidence type="ECO:0000313" key="6">
    <source>
        <dbReference type="Proteomes" id="UP000622317"/>
    </source>
</evidence>